<accession>G4NGB4</accession>
<dbReference type="KEGG" id="mgr:MGG_17624"/>
<dbReference type="EMBL" id="CM001236">
    <property type="protein sequence ID" value="EHA47071.1"/>
    <property type="molecule type" value="Genomic_DNA"/>
</dbReference>
<dbReference type="Proteomes" id="UP000009058">
    <property type="component" value="Chromosome 6"/>
</dbReference>
<protein>
    <submittedName>
        <fullName evidence="2">Uncharacterized protein</fullName>
    </submittedName>
</protein>
<evidence type="ECO:0000313" key="3">
    <source>
        <dbReference type="Proteomes" id="UP000009058"/>
    </source>
</evidence>
<dbReference type="RefSeq" id="XP_003719438.1">
    <property type="nucleotide sequence ID" value="XM_003719390.1"/>
</dbReference>
<name>G4NGB4_PYRO7</name>
<dbReference type="AlphaFoldDB" id="G4NGB4"/>
<evidence type="ECO:0000256" key="1">
    <source>
        <dbReference type="SAM" id="MobiDB-lite"/>
    </source>
</evidence>
<gene>
    <name evidence="2" type="ORF">MGG_17624</name>
</gene>
<reference key="2">
    <citation type="submission" date="2011-05" db="EMBL/GenBank/DDBJ databases">
        <title>The Genome Sequence of Magnaporthe oryzae 70-15.</title>
        <authorList>
            <consortium name="The Broad Institute Genome Sequencing Platform"/>
            <person name="Ma L.-J."/>
            <person name="Dead R."/>
            <person name="Young S.K."/>
            <person name="Zeng Q."/>
            <person name="Gargeya S."/>
            <person name="Fitzgerald M."/>
            <person name="Haas B."/>
            <person name="Abouelleil A."/>
            <person name="Alvarado L."/>
            <person name="Arachchi H.M."/>
            <person name="Berlin A."/>
            <person name="Brown A."/>
            <person name="Chapman S.B."/>
            <person name="Chen Z."/>
            <person name="Dunbar C."/>
            <person name="Freedman E."/>
            <person name="Gearin G."/>
            <person name="Gellesch M."/>
            <person name="Goldberg J."/>
            <person name="Griggs A."/>
            <person name="Gujja S."/>
            <person name="Heiman D."/>
            <person name="Howarth C."/>
            <person name="Larson L."/>
            <person name="Lui A."/>
            <person name="MacDonald P.J.P."/>
            <person name="Mehta T."/>
            <person name="Montmayeur A."/>
            <person name="Murphy C."/>
            <person name="Neiman D."/>
            <person name="Pearson M."/>
            <person name="Priest M."/>
            <person name="Roberts A."/>
            <person name="Saif S."/>
            <person name="Shea T."/>
            <person name="Shenoy N."/>
            <person name="Sisk P."/>
            <person name="Stolte C."/>
            <person name="Sykes S."/>
            <person name="Yandava C."/>
            <person name="Wortman J."/>
            <person name="Nusbaum C."/>
            <person name="Birren B."/>
        </authorList>
    </citation>
    <scope>NUCLEOTIDE SEQUENCE</scope>
    <source>
        <strain>70-15</strain>
    </source>
</reference>
<reference evidence="2 3" key="1">
    <citation type="journal article" date="2005" name="Nature">
        <title>The genome sequence of the rice blast fungus Magnaporthe grisea.</title>
        <authorList>
            <person name="Dean R.A."/>
            <person name="Talbot N.J."/>
            <person name="Ebbole D.J."/>
            <person name="Farman M.L."/>
            <person name="Mitchell T.K."/>
            <person name="Orbach M.J."/>
            <person name="Thon M."/>
            <person name="Kulkarni R."/>
            <person name="Xu J.R."/>
            <person name="Pan H."/>
            <person name="Read N.D."/>
            <person name="Lee Y.H."/>
            <person name="Carbone I."/>
            <person name="Brown D."/>
            <person name="Oh Y.Y."/>
            <person name="Donofrio N."/>
            <person name="Jeong J.S."/>
            <person name="Soanes D.M."/>
            <person name="Djonovic S."/>
            <person name="Kolomiets E."/>
            <person name="Rehmeyer C."/>
            <person name="Li W."/>
            <person name="Harding M."/>
            <person name="Kim S."/>
            <person name="Lebrun M.H."/>
            <person name="Bohnert H."/>
            <person name="Coughlan S."/>
            <person name="Butler J."/>
            <person name="Calvo S."/>
            <person name="Ma L.J."/>
            <person name="Nicol R."/>
            <person name="Purcell S."/>
            <person name="Nusbaum C."/>
            <person name="Galagan J.E."/>
            <person name="Birren B.W."/>
        </authorList>
    </citation>
    <scope>NUCLEOTIDE SEQUENCE [LARGE SCALE GENOMIC DNA]</scope>
    <source>
        <strain evidence="3">70-15 / ATCC MYA-4617 / FGSC 8958</strain>
    </source>
</reference>
<dbReference type="VEuPathDB" id="FungiDB:MGG_17624"/>
<evidence type="ECO:0000313" key="2">
    <source>
        <dbReference type="EMBL" id="EHA47071.1"/>
    </source>
</evidence>
<organism evidence="2 3">
    <name type="scientific">Pyricularia oryzae (strain 70-15 / ATCC MYA-4617 / FGSC 8958)</name>
    <name type="common">Rice blast fungus</name>
    <name type="synonym">Magnaporthe oryzae</name>
    <dbReference type="NCBI Taxonomy" id="242507"/>
    <lineage>
        <taxon>Eukaryota</taxon>
        <taxon>Fungi</taxon>
        <taxon>Dikarya</taxon>
        <taxon>Ascomycota</taxon>
        <taxon>Pezizomycotina</taxon>
        <taxon>Sordariomycetes</taxon>
        <taxon>Sordariomycetidae</taxon>
        <taxon>Magnaporthales</taxon>
        <taxon>Pyriculariaceae</taxon>
        <taxon>Pyricularia</taxon>
    </lineage>
</organism>
<dbReference type="HOGENOM" id="CLU_1993066_0_0_1"/>
<proteinExistence type="predicted"/>
<keyword evidence="3" id="KW-1185">Reference proteome</keyword>
<dbReference type="GeneID" id="12985912"/>
<feature type="region of interest" description="Disordered" evidence="1">
    <location>
        <begin position="94"/>
        <end position="125"/>
    </location>
</feature>
<dbReference type="InParanoid" id="G4NGB4"/>
<sequence>MVEYQVWLLAARSLVEIKLVYSGSGRSGHGKHFRAAIDKMTENSERTHSVAQNAARTGCGGWNKYSSDFVLPRMYGYLSTYFGFANIYDKPTWPSTDDGCSPYRTATTSWDASSRPAIGNDQQKR</sequence>